<dbReference type="PANTHER" id="PTHR22798">
    <property type="entry name" value="MCT-1 PROTEIN"/>
    <property type="match status" value="1"/>
</dbReference>
<evidence type="ECO:0000313" key="2">
    <source>
        <dbReference type="EMBL" id="KUG14879.1"/>
    </source>
</evidence>
<dbReference type="InterPro" id="IPR022430">
    <property type="entry name" value="CHP03684"/>
</dbReference>
<dbReference type="InterPro" id="IPR036974">
    <property type="entry name" value="PUA_sf"/>
</dbReference>
<dbReference type="Pfam" id="PF01472">
    <property type="entry name" value="PUA"/>
    <property type="match status" value="1"/>
</dbReference>
<dbReference type="PANTHER" id="PTHR22798:SF0">
    <property type="entry name" value="MALIGNANT T-CELL-AMPLIFIED SEQUENCE 1"/>
    <property type="match status" value="1"/>
</dbReference>
<organism evidence="2">
    <name type="scientific">hydrocarbon metagenome</name>
    <dbReference type="NCBI Taxonomy" id="938273"/>
    <lineage>
        <taxon>unclassified sequences</taxon>
        <taxon>metagenomes</taxon>
        <taxon>ecological metagenomes</taxon>
    </lineage>
</organism>
<evidence type="ECO:0000259" key="1">
    <source>
        <dbReference type="SMART" id="SM00359"/>
    </source>
</evidence>
<protein>
    <recommendedName>
        <fullName evidence="1">PUA domain-containing protein</fullName>
    </recommendedName>
</protein>
<dbReference type="InterPro" id="IPR004521">
    <property type="entry name" value="Uncharacterised_CHP00451"/>
</dbReference>
<feature type="domain" description="PUA" evidence="1">
    <location>
        <begin position="92"/>
        <end position="167"/>
    </location>
</feature>
<proteinExistence type="predicted"/>
<dbReference type="Gene3D" id="2.30.130.10">
    <property type="entry name" value="PUA domain"/>
    <property type="match status" value="1"/>
</dbReference>
<gene>
    <name evidence="2" type="ORF">ASZ90_015479</name>
</gene>
<dbReference type="Gene3D" id="3.10.450.120">
    <property type="entry name" value="Pre-PUA domain, domain 1"/>
    <property type="match status" value="1"/>
</dbReference>
<dbReference type="NCBIfam" id="TIGR00451">
    <property type="entry name" value="unchar_dom_2"/>
    <property type="match status" value="1"/>
</dbReference>
<dbReference type="SUPFAM" id="SSF88697">
    <property type="entry name" value="PUA domain-like"/>
    <property type="match status" value="1"/>
</dbReference>
<dbReference type="AlphaFoldDB" id="A0A0W8F1X4"/>
<reference evidence="2" key="1">
    <citation type="journal article" date="2015" name="Proc. Natl. Acad. Sci. U.S.A.">
        <title>Networks of energetic and metabolic interactions define dynamics in microbial communities.</title>
        <authorList>
            <person name="Embree M."/>
            <person name="Liu J.K."/>
            <person name="Al-Bassam M.M."/>
            <person name="Zengler K."/>
        </authorList>
    </citation>
    <scope>NUCLEOTIDE SEQUENCE</scope>
</reference>
<dbReference type="InterPro" id="IPR016437">
    <property type="entry name" value="MCT-1/Tma20"/>
</dbReference>
<dbReference type="NCBIfam" id="TIGR03684">
    <property type="entry name" value="arCOG00985"/>
    <property type="match status" value="1"/>
</dbReference>
<accession>A0A0W8F1X4</accession>
<dbReference type="PROSITE" id="PS50890">
    <property type="entry name" value="PUA"/>
    <property type="match status" value="1"/>
</dbReference>
<dbReference type="GO" id="GO:0001731">
    <property type="term" value="P:formation of translation preinitiation complex"/>
    <property type="evidence" value="ECO:0007669"/>
    <property type="project" value="TreeGrafter"/>
</dbReference>
<comment type="caution">
    <text evidence="2">The sequence shown here is derived from an EMBL/GenBank/DDBJ whole genome shotgun (WGS) entry which is preliminary data.</text>
</comment>
<dbReference type="SMART" id="SM00359">
    <property type="entry name" value="PUA"/>
    <property type="match status" value="1"/>
</dbReference>
<dbReference type="EMBL" id="LNQE01001610">
    <property type="protein sequence ID" value="KUG14879.1"/>
    <property type="molecule type" value="Genomic_DNA"/>
</dbReference>
<dbReference type="InterPro" id="IPR002478">
    <property type="entry name" value="PUA"/>
</dbReference>
<dbReference type="PIRSF" id="PIRSF005067">
    <property type="entry name" value="Tma_RNA-bind_prd"/>
    <property type="match status" value="1"/>
</dbReference>
<dbReference type="GO" id="GO:0003723">
    <property type="term" value="F:RNA binding"/>
    <property type="evidence" value="ECO:0007669"/>
    <property type="project" value="InterPro"/>
</dbReference>
<dbReference type="CDD" id="cd21154">
    <property type="entry name" value="PUA_MJ1432-like"/>
    <property type="match status" value="1"/>
</dbReference>
<sequence length="175" mass="19458">MAGREIPWGRMAKITGRKRHSIRKTQAATLFEALRAQIGESADLFRSDRLELLTTNSGFSLYLIDKKLQIMESEHGVFPTLRGLLEHPVPGRRIVVDAGAVPFVVNGADIMRPGIVAVTDDVLAQQLVQVVEERHGKPLAIGIALYDAGEIRERTTGKMVKTIHYVGDDLWNVEF</sequence>
<name>A0A0W8F1X4_9ZZZZ</name>
<dbReference type="InterPro" id="IPR015947">
    <property type="entry name" value="PUA-like_sf"/>
</dbReference>